<dbReference type="EMBL" id="GBRH01256880">
    <property type="protein sequence ID" value="JAD41015.1"/>
    <property type="molecule type" value="Transcribed_RNA"/>
</dbReference>
<evidence type="ECO:0000313" key="1">
    <source>
        <dbReference type="EMBL" id="JAD41015.1"/>
    </source>
</evidence>
<dbReference type="AlphaFoldDB" id="A0A0A8ZW75"/>
<proteinExistence type="predicted"/>
<reference evidence="1" key="1">
    <citation type="submission" date="2014-09" db="EMBL/GenBank/DDBJ databases">
        <authorList>
            <person name="Magalhaes I.L.F."/>
            <person name="Oliveira U."/>
            <person name="Santos F.R."/>
            <person name="Vidigal T.H.D.A."/>
            <person name="Brescovit A.D."/>
            <person name="Santos A.J."/>
        </authorList>
    </citation>
    <scope>NUCLEOTIDE SEQUENCE</scope>
    <source>
        <tissue evidence="1">Shoot tissue taken approximately 20 cm above the soil surface</tissue>
    </source>
</reference>
<accession>A0A0A8ZW75</accession>
<name>A0A0A8ZW75_ARUDO</name>
<protein>
    <submittedName>
        <fullName evidence="1">Uncharacterized protein</fullName>
    </submittedName>
</protein>
<sequence length="52" mass="6140">MERRQITLTVFLRAFSMKSCLPRINRLTLQWTIVRLFNSSICSAYLIGTSFR</sequence>
<organism evidence="1">
    <name type="scientific">Arundo donax</name>
    <name type="common">Giant reed</name>
    <name type="synonym">Donax arundinaceus</name>
    <dbReference type="NCBI Taxonomy" id="35708"/>
    <lineage>
        <taxon>Eukaryota</taxon>
        <taxon>Viridiplantae</taxon>
        <taxon>Streptophyta</taxon>
        <taxon>Embryophyta</taxon>
        <taxon>Tracheophyta</taxon>
        <taxon>Spermatophyta</taxon>
        <taxon>Magnoliopsida</taxon>
        <taxon>Liliopsida</taxon>
        <taxon>Poales</taxon>
        <taxon>Poaceae</taxon>
        <taxon>PACMAD clade</taxon>
        <taxon>Arundinoideae</taxon>
        <taxon>Arundineae</taxon>
        <taxon>Arundo</taxon>
    </lineage>
</organism>
<reference evidence="1" key="2">
    <citation type="journal article" date="2015" name="Data Brief">
        <title>Shoot transcriptome of the giant reed, Arundo donax.</title>
        <authorList>
            <person name="Barrero R.A."/>
            <person name="Guerrero F.D."/>
            <person name="Moolhuijzen P."/>
            <person name="Goolsby J.A."/>
            <person name="Tidwell J."/>
            <person name="Bellgard S.E."/>
            <person name="Bellgard M.I."/>
        </authorList>
    </citation>
    <scope>NUCLEOTIDE SEQUENCE</scope>
    <source>
        <tissue evidence="1">Shoot tissue taken approximately 20 cm above the soil surface</tissue>
    </source>
</reference>